<dbReference type="Gene3D" id="6.10.280.50">
    <property type="match status" value="1"/>
</dbReference>
<evidence type="ECO:0000256" key="1">
    <source>
        <dbReference type="SAM" id="MobiDB-lite"/>
    </source>
</evidence>
<keyword evidence="3" id="KW-1185">Reference proteome</keyword>
<dbReference type="EMBL" id="BJYR01000013">
    <property type="protein sequence ID" value="GEO00169.1"/>
    <property type="molecule type" value="Genomic_DNA"/>
</dbReference>
<sequence>MEMSHISALESKHAGLERRIAEERLRPSPNDALIKELKRRKLRIKEELAHVQQVH</sequence>
<dbReference type="InterPro" id="IPR007420">
    <property type="entry name" value="DUF465"/>
</dbReference>
<evidence type="ECO:0008006" key="4">
    <source>
        <dbReference type="Google" id="ProtNLM"/>
    </source>
</evidence>
<dbReference type="AlphaFoldDB" id="A0A512AKD0"/>
<dbReference type="Proteomes" id="UP000321464">
    <property type="component" value="Unassembled WGS sequence"/>
</dbReference>
<proteinExistence type="predicted"/>
<feature type="region of interest" description="Disordered" evidence="1">
    <location>
        <begin position="1"/>
        <end position="23"/>
    </location>
</feature>
<name>A0A512AKD0_9SPHN</name>
<protein>
    <recommendedName>
        <fullName evidence="4">DUF465 domain-containing protein</fullName>
    </recommendedName>
</protein>
<dbReference type="OrthoDB" id="7392037at2"/>
<dbReference type="InterPro" id="IPR038444">
    <property type="entry name" value="DUF465_sf"/>
</dbReference>
<evidence type="ECO:0000313" key="3">
    <source>
        <dbReference type="Proteomes" id="UP000321464"/>
    </source>
</evidence>
<dbReference type="RefSeq" id="WP_147159483.1">
    <property type="nucleotide sequence ID" value="NZ_BJYR01000013.1"/>
</dbReference>
<accession>A0A512AKD0</accession>
<feature type="compositionally biased region" description="Basic and acidic residues" evidence="1">
    <location>
        <begin position="10"/>
        <end position="23"/>
    </location>
</feature>
<organism evidence="2 3">
    <name type="scientific">Novosphingobium sediminis</name>
    <dbReference type="NCBI Taxonomy" id="707214"/>
    <lineage>
        <taxon>Bacteria</taxon>
        <taxon>Pseudomonadati</taxon>
        <taxon>Pseudomonadota</taxon>
        <taxon>Alphaproteobacteria</taxon>
        <taxon>Sphingomonadales</taxon>
        <taxon>Sphingomonadaceae</taxon>
        <taxon>Novosphingobium</taxon>
    </lineage>
</organism>
<comment type="caution">
    <text evidence="2">The sequence shown here is derived from an EMBL/GenBank/DDBJ whole genome shotgun (WGS) entry which is preliminary data.</text>
</comment>
<dbReference type="Pfam" id="PF04325">
    <property type="entry name" value="DUF465"/>
    <property type="match status" value="1"/>
</dbReference>
<gene>
    <name evidence="2" type="ORF">NSE01_20010</name>
</gene>
<evidence type="ECO:0000313" key="2">
    <source>
        <dbReference type="EMBL" id="GEO00169.1"/>
    </source>
</evidence>
<reference evidence="2 3" key="1">
    <citation type="submission" date="2019-07" db="EMBL/GenBank/DDBJ databases">
        <title>Whole genome shotgun sequence of Novosphingobium sediminis NBRC 106119.</title>
        <authorList>
            <person name="Hosoyama A."/>
            <person name="Uohara A."/>
            <person name="Ohji S."/>
            <person name="Ichikawa N."/>
        </authorList>
    </citation>
    <scope>NUCLEOTIDE SEQUENCE [LARGE SCALE GENOMIC DNA]</scope>
    <source>
        <strain evidence="2 3">NBRC 106119</strain>
    </source>
</reference>